<name>A0A2G9GN53_9LAMI</name>
<dbReference type="Proteomes" id="UP000231279">
    <property type="component" value="Unassembled WGS sequence"/>
</dbReference>
<sequence length="99" mass="11623">MNDSPFWLLWQVNYKISHNHPTHSWQTCPKVRLISYNLCLRNQPNQESKPKTVSIMALHGGKWATYYNLTYIPSALYFDSSITKLLPPTQNQSRFLFCC</sequence>
<proteinExistence type="predicted"/>
<comment type="caution">
    <text evidence="1">The sequence shown here is derived from an EMBL/GenBank/DDBJ whole genome shotgun (WGS) entry which is preliminary data.</text>
</comment>
<protein>
    <submittedName>
        <fullName evidence="1">Uncharacterized protein</fullName>
    </submittedName>
</protein>
<evidence type="ECO:0000313" key="1">
    <source>
        <dbReference type="EMBL" id="PIN06727.1"/>
    </source>
</evidence>
<accession>A0A2G9GN53</accession>
<organism evidence="1 2">
    <name type="scientific">Handroanthus impetiginosus</name>
    <dbReference type="NCBI Taxonomy" id="429701"/>
    <lineage>
        <taxon>Eukaryota</taxon>
        <taxon>Viridiplantae</taxon>
        <taxon>Streptophyta</taxon>
        <taxon>Embryophyta</taxon>
        <taxon>Tracheophyta</taxon>
        <taxon>Spermatophyta</taxon>
        <taxon>Magnoliopsida</taxon>
        <taxon>eudicotyledons</taxon>
        <taxon>Gunneridae</taxon>
        <taxon>Pentapetalae</taxon>
        <taxon>asterids</taxon>
        <taxon>lamiids</taxon>
        <taxon>Lamiales</taxon>
        <taxon>Bignoniaceae</taxon>
        <taxon>Crescentiina</taxon>
        <taxon>Tabebuia alliance</taxon>
        <taxon>Handroanthus</taxon>
    </lineage>
</organism>
<reference evidence="2" key="1">
    <citation type="journal article" date="2018" name="Gigascience">
        <title>Genome assembly of the Pink Ipe (Handroanthus impetiginosus, Bignoniaceae), a highly valued, ecologically keystone Neotropical timber forest tree.</title>
        <authorList>
            <person name="Silva-Junior O.B."/>
            <person name="Grattapaglia D."/>
            <person name="Novaes E."/>
            <person name="Collevatti R.G."/>
        </authorList>
    </citation>
    <scope>NUCLEOTIDE SEQUENCE [LARGE SCALE GENOMIC DNA]</scope>
    <source>
        <strain evidence="2">cv. UFG-1</strain>
    </source>
</reference>
<evidence type="ECO:0000313" key="2">
    <source>
        <dbReference type="Proteomes" id="UP000231279"/>
    </source>
</evidence>
<dbReference type="EMBL" id="NKXS01004333">
    <property type="protein sequence ID" value="PIN06727.1"/>
    <property type="molecule type" value="Genomic_DNA"/>
</dbReference>
<gene>
    <name evidence="1" type="ORF">CDL12_20714</name>
</gene>
<keyword evidence="2" id="KW-1185">Reference proteome</keyword>
<dbReference type="AlphaFoldDB" id="A0A2G9GN53"/>